<accession>A0A8X6TIZ3</accession>
<keyword evidence="3" id="KW-1185">Reference proteome</keyword>
<dbReference type="EMBL" id="BMAW01023901">
    <property type="protein sequence ID" value="GFT85142.1"/>
    <property type="molecule type" value="Genomic_DNA"/>
</dbReference>
<gene>
    <name evidence="1" type="ORF">NPIL_302261</name>
    <name evidence="2" type="ORF">NPIL_390061</name>
</gene>
<evidence type="ECO:0000313" key="1">
    <source>
        <dbReference type="EMBL" id="GFT14685.1"/>
    </source>
</evidence>
<dbReference type="Proteomes" id="UP000887013">
    <property type="component" value="Unassembled WGS sequence"/>
</dbReference>
<comment type="caution">
    <text evidence="1">The sequence shown here is derived from an EMBL/GenBank/DDBJ whole genome shotgun (WGS) entry which is preliminary data.</text>
</comment>
<evidence type="ECO:0000313" key="3">
    <source>
        <dbReference type="Proteomes" id="UP000887013"/>
    </source>
</evidence>
<protein>
    <submittedName>
        <fullName evidence="1">Uncharacterized protein</fullName>
    </submittedName>
</protein>
<organism evidence="1 3">
    <name type="scientific">Nephila pilipes</name>
    <name type="common">Giant wood spider</name>
    <name type="synonym">Nephila maculata</name>
    <dbReference type="NCBI Taxonomy" id="299642"/>
    <lineage>
        <taxon>Eukaryota</taxon>
        <taxon>Metazoa</taxon>
        <taxon>Ecdysozoa</taxon>
        <taxon>Arthropoda</taxon>
        <taxon>Chelicerata</taxon>
        <taxon>Arachnida</taxon>
        <taxon>Araneae</taxon>
        <taxon>Araneomorphae</taxon>
        <taxon>Entelegynae</taxon>
        <taxon>Araneoidea</taxon>
        <taxon>Nephilidae</taxon>
        <taxon>Nephila</taxon>
    </lineage>
</organism>
<sequence>MSHISDKDLISNYDLDAVKEEKSLSSAAFDNGFVFKSDQSKENGSITKGKRYA</sequence>
<dbReference type="EMBL" id="BMAW01104473">
    <property type="protein sequence ID" value="GFT14685.1"/>
    <property type="molecule type" value="Genomic_DNA"/>
</dbReference>
<reference evidence="1" key="1">
    <citation type="submission" date="2020-08" db="EMBL/GenBank/DDBJ databases">
        <title>Multicomponent nature underlies the extraordinary mechanical properties of spider dragline silk.</title>
        <authorList>
            <person name="Kono N."/>
            <person name="Nakamura H."/>
            <person name="Mori M."/>
            <person name="Yoshida Y."/>
            <person name="Ohtoshi R."/>
            <person name="Malay A.D."/>
            <person name="Moran D.A.P."/>
            <person name="Tomita M."/>
            <person name="Numata K."/>
            <person name="Arakawa K."/>
        </authorList>
    </citation>
    <scope>NUCLEOTIDE SEQUENCE</scope>
</reference>
<name>A0A8X6TIZ3_NEPPI</name>
<evidence type="ECO:0000313" key="2">
    <source>
        <dbReference type="EMBL" id="GFT85142.1"/>
    </source>
</evidence>
<dbReference type="AlphaFoldDB" id="A0A8X6TIZ3"/>
<proteinExistence type="predicted"/>
<feature type="non-terminal residue" evidence="1">
    <location>
        <position position="53"/>
    </location>
</feature>